<evidence type="ECO:0000313" key="12">
    <source>
        <dbReference type="EMBL" id="RAO71137.1"/>
    </source>
</evidence>
<evidence type="ECO:0000256" key="6">
    <source>
        <dbReference type="ARBA" id="ARBA00022691"/>
    </source>
</evidence>
<dbReference type="GO" id="GO:0005789">
    <property type="term" value="C:endoplasmic reticulum membrane"/>
    <property type="evidence" value="ECO:0007669"/>
    <property type="project" value="UniProtKB-SubCell"/>
</dbReference>
<feature type="compositionally biased region" description="Low complexity" evidence="11">
    <location>
        <begin position="34"/>
        <end position="61"/>
    </location>
</feature>
<keyword evidence="10" id="KW-0256">Endoplasmic reticulum</keyword>
<gene>
    <name evidence="12" type="ORF">BHQ10_007149</name>
</gene>
<evidence type="ECO:0000256" key="8">
    <source>
        <dbReference type="ARBA" id="ARBA00022989"/>
    </source>
</evidence>
<dbReference type="PANTHER" id="PTHR12714">
    <property type="entry name" value="PROTEIN-S ISOPRENYLCYSTEINE O-METHYLTRANSFERASE"/>
    <property type="match status" value="1"/>
</dbReference>
<dbReference type="GO" id="GO:0004671">
    <property type="term" value="F:protein C-terminal S-isoprenylcysteine carboxyl O-methyltransferase activity"/>
    <property type="evidence" value="ECO:0007669"/>
    <property type="project" value="UniProtKB-EC"/>
</dbReference>
<evidence type="ECO:0000256" key="7">
    <source>
        <dbReference type="ARBA" id="ARBA00022692"/>
    </source>
</evidence>
<evidence type="ECO:0000256" key="10">
    <source>
        <dbReference type="RuleBase" id="RU362022"/>
    </source>
</evidence>
<keyword evidence="8 10" id="KW-1133">Transmembrane helix</keyword>
<dbReference type="STRING" id="1196081.A0A364L5P8"/>
<feature type="transmembrane region" description="Helical" evidence="10">
    <location>
        <begin position="102"/>
        <end position="120"/>
    </location>
</feature>
<feature type="transmembrane region" description="Helical" evidence="10">
    <location>
        <begin position="170"/>
        <end position="190"/>
    </location>
</feature>
<evidence type="ECO:0000256" key="4">
    <source>
        <dbReference type="ARBA" id="ARBA00022603"/>
    </source>
</evidence>
<dbReference type="EMBL" id="MIKG01000014">
    <property type="protein sequence ID" value="RAO71137.1"/>
    <property type="molecule type" value="Genomic_DNA"/>
</dbReference>
<proteinExistence type="inferred from homology"/>
<sequence>MSTGTSAASAEFTTSSETTDTRPQQEGEYLAWRPPTSSTPSANTTNNHATTNTYTTYNPTTPIHPPPNGRPYNPPPPAAEKPLDPSILPNGSMSLSGIATRAFGLGLILGLSSLTTIYMLTVPQQQTTLWRIPFFVSSLCLFHFLEFWVTAQYNTKYADVSSFLLTSNGAAYNIAHGSAMLECVVSHYLFGSSTSSIIRTVSTALLLFGILCMVVGQIVRTLAMATAGSNFNHIVQVRRREGHVLVTGGIYSVLRHPSYFGFFWWGLGSQLVLQNVVCFVGYALVLWRFFSSRIYREERFLIAFFGDEYISYKSRTIVGIPFIA</sequence>
<comment type="catalytic activity">
    <reaction evidence="10">
        <text>[protein]-C-terminal S-[(2E,6E)-farnesyl]-L-cysteine + S-adenosyl-L-methionine = [protein]-C-terminal S-[(2E,6E)-farnesyl]-L-cysteine methyl ester + S-adenosyl-L-homocysteine</text>
        <dbReference type="Rhea" id="RHEA:21672"/>
        <dbReference type="Rhea" id="RHEA-COMP:12125"/>
        <dbReference type="Rhea" id="RHEA-COMP:12126"/>
        <dbReference type="ChEBI" id="CHEBI:57856"/>
        <dbReference type="ChEBI" id="CHEBI:59789"/>
        <dbReference type="ChEBI" id="CHEBI:90510"/>
        <dbReference type="ChEBI" id="CHEBI:90511"/>
        <dbReference type="EC" id="2.1.1.100"/>
    </reaction>
</comment>
<keyword evidence="6 10" id="KW-0949">S-adenosyl-L-methionine</keyword>
<evidence type="ECO:0000256" key="1">
    <source>
        <dbReference type="ARBA" id="ARBA00004141"/>
    </source>
</evidence>
<keyword evidence="4 10" id="KW-0489">Methyltransferase</keyword>
<feature type="region of interest" description="Disordered" evidence="11">
    <location>
        <begin position="1"/>
        <end position="82"/>
    </location>
</feature>
<dbReference type="GeneID" id="63796365"/>
<evidence type="ECO:0000256" key="3">
    <source>
        <dbReference type="ARBA" id="ARBA00012151"/>
    </source>
</evidence>
<evidence type="ECO:0000313" key="13">
    <source>
        <dbReference type="Proteomes" id="UP000249363"/>
    </source>
</evidence>
<dbReference type="PROSITE" id="PS51564">
    <property type="entry name" value="SAM_ICMT"/>
    <property type="match status" value="1"/>
</dbReference>
<dbReference type="EC" id="2.1.1.100" evidence="3 10"/>
<dbReference type="Proteomes" id="UP000249363">
    <property type="component" value="Unassembled WGS sequence"/>
</dbReference>
<protein>
    <recommendedName>
        <fullName evidence="3 10">Protein-S-isoprenylcysteine O-methyltransferase</fullName>
        <ecNumber evidence="3 10">2.1.1.100</ecNumber>
    </recommendedName>
</protein>
<reference evidence="12 13" key="1">
    <citation type="journal article" date="2017" name="Biotechnol. Biofuels">
        <title>Differential beta-glucosidase expression as a function of carbon source availability in Talaromyces amestolkiae: a genomic and proteomic approach.</title>
        <authorList>
            <person name="de Eugenio L.I."/>
            <person name="Mendez-Liter J.A."/>
            <person name="Nieto-Dominguez M."/>
            <person name="Alonso L."/>
            <person name="Gil-Munoz J."/>
            <person name="Barriuso J."/>
            <person name="Prieto A."/>
            <person name="Martinez M.J."/>
        </authorList>
    </citation>
    <scope>NUCLEOTIDE SEQUENCE [LARGE SCALE GENOMIC DNA]</scope>
    <source>
        <strain evidence="12 13">CIB</strain>
    </source>
</reference>
<keyword evidence="9 10" id="KW-0472">Membrane</keyword>
<comment type="caution">
    <text evidence="12">The sequence shown here is derived from an EMBL/GenBank/DDBJ whole genome shotgun (WGS) entry which is preliminary data.</text>
</comment>
<dbReference type="Pfam" id="PF04140">
    <property type="entry name" value="ICMT"/>
    <property type="match status" value="1"/>
</dbReference>
<keyword evidence="13" id="KW-1185">Reference proteome</keyword>
<dbReference type="AlphaFoldDB" id="A0A364L5P8"/>
<dbReference type="RefSeq" id="XP_040735653.1">
    <property type="nucleotide sequence ID" value="XM_040879813.1"/>
</dbReference>
<feature type="transmembrane region" description="Helical" evidence="10">
    <location>
        <begin position="271"/>
        <end position="290"/>
    </location>
</feature>
<keyword evidence="7 10" id="KW-0812">Transmembrane</keyword>
<name>A0A364L5P8_TALAM</name>
<feature type="transmembrane region" description="Helical" evidence="10">
    <location>
        <begin position="132"/>
        <end position="149"/>
    </location>
</feature>
<evidence type="ECO:0000256" key="9">
    <source>
        <dbReference type="ARBA" id="ARBA00023136"/>
    </source>
</evidence>
<comment type="subcellular location">
    <subcellularLocation>
        <location evidence="10">Endoplasmic reticulum membrane</location>
        <topology evidence="10">Multi-pass membrane protein</topology>
    </subcellularLocation>
    <subcellularLocation>
        <location evidence="1">Membrane</location>
        <topology evidence="1">Multi-pass membrane protein</topology>
    </subcellularLocation>
</comment>
<evidence type="ECO:0000256" key="11">
    <source>
        <dbReference type="SAM" id="MobiDB-lite"/>
    </source>
</evidence>
<feature type="transmembrane region" description="Helical" evidence="10">
    <location>
        <begin position="244"/>
        <end position="265"/>
    </location>
</feature>
<feature type="compositionally biased region" description="Pro residues" evidence="11">
    <location>
        <begin position="62"/>
        <end position="79"/>
    </location>
</feature>
<dbReference type="InterPro" id="IPR025770">
    <property type="entry name" value="PPMT_MeTrfase"/>
</dbReference>
<feature type="compositionally biased region" description="Low complexity" evidence="11">
    <location>
        <begin position="1"/>
        <end position="18"/>
    </location>
</feature>
<comment type="similarity">
    <text evidence="2 10">Belongs to the class VI-like SAM-binding methyltransferase superfamily. Isoprenylcysteine carboxyl methyltransferase family.</text>
</comment>
<accession>A0A364L5P8</accession>
<organism evidence="12 13">
    <name type="scientific">Talaromyces amestolkiae</name>
    <dbReference type="NCBI Taxonomy" id="1196081"/>
    <lineage>
        <taxon>Eukaryota</taxon>
        <taxon>Fungi</taxon>
        <taxon>Dikarya</taxon>
        <taxon>Ascomycota</taxon>
        <taxon>Pezizomycotina</taxon>
        <taxon>Eurotiomycetes</taxon>
        <taxon>Eurotiomycetidae</taxon>
        <taxon>Eurotiales</taxon>
        <taxon>Trichocomaceae</taxon>
        <taxon>Talaromyces</taxon>
        <taxon>Talaromyces sect. Talaromyces</taxon>
    </lineage>
</organism>
<evidence type="ECO:0000256" key="5">
    <source>
        <dbReference type="ARBA" id="ARBA00022679"/>
    </source>
</evidence>
<dbReference type="OrthoDB" id="422086at2759"/>
<evidence type="ECO:0000256" key="2">
    <source>
        <dbReference type="ARBA" id="ARBA00009140"/>
    </source>
</evidence>
<dbReference type="PANTHER" id="PTHR12714:SF9">
    <property type="entry name" value="PROTEIN-S-ISOPRENYLCYSTEINE O-METHYLTRANSFERASE"/>
    <property type="match status" value="1"/>
</dbReference>
<feature type="transmembrane region" description="Helical" evidence="10">
    <location>
        <begin position="196"/>
        <end position="223"/>
    </location>
</feature>
<dbReference type="Gene3D" id="1.20.120.1630">
    <property type="match status" value="1"/>
</dbReference>
<dbReference type="InterPro" id="IPR007269">
    <property type="entry name" value="ICMT_MeTrfase"/>
</dbReference>
<keyword evidence="5" id="KW-0808">Transferase</keyword>
<dbReference type="GO" id="GO:0032259">
    <property type="term" value="P:methylation"/>
    <property type="evidence" value="ECO:0007669"/>
    <property type="project" value="UniProtKB-KW"/>
</dbReference>